<evidence type="ECO:0000259" key="3">
    <source>
        <dbReference type="PROSITE" id="PS51635"/>
    </source>
</evidence>
<comment type="caution">
    <text evidence="4">The sequence shown here is derived from an EMBL/GenBank/DDBJ whole genome shotgun (WGS) entry which is preliminary data.</text>
</comment>
<feature type="short sequence motif" description="GXSXG" evidence="2">
    <location>
        <begin position="41"/>
        <end position="45"/>
    </location>
</feature>
<dbReference type="Pfam" id="PF01734">
    <property type="entry name" value="Patatin"/>
    <property type="match status" value="1"/>
</dbReference>
<dbReference type="InterPro" id="IPR016035">
    <property type="entry name" value="Acyl_Trfase/lysoPLipase"/>
</dbReference>
<dbReference type="GO" id="GO:0016042">
    <property type="term" value="P:lipid catabolic process"/>
    <property type="evidence" value="ECO:0007669"/>
    <property type="project" value="UniProtKB-UniRule"/>
</dbReference>
<dbReference type="Proteomes" id="UP001155241">
    <property type="component" value="Unassembled WGS sequence"/>
</dbReference>
<organism evidence="4 5">
    <name type="scientific">Aeoliella straminimaris</name>
    <dbReference type="NCBI Taxonomy" id="2954799"/>
    <lineage>
        <taxon>Bacteria</taxon>
        <taxon>Pseudomonadati</taxon>
        <taxon>Planctomycetota</taxon>
        <taxon>Planctomycetia</taxon>
        <taxon>Pirellulales</taxon>
        <taxon>Lacipirellulaceae</taxon>
        <taxon>Aeoliella</taxon>
    </lineage>
</organism>
<keyword evidence="2" id="KW-0378">Hydrolase</keyword>
<dbReference type="CDD" id="cd07199">
    <property type="entry name" value="Pat17_PNPLA8_PNPLA9_like"/>
    <property type="match status" value="1"/>
</dbReference>
<dbReference type="PANTHER" id="PTHR24138">
    <property type="entry name" value="INTRACELLLAR PHOSPHOLIPASE A FAMILY"/>
    <property type="match status" value="1"/>
</dbReference>
<accession>A0A9X2F5P7</accession>
<evidence type="ECO:0000313" key="5">
    <source>
        <dbReference type="Proteomes" id="UP001155241"/>
    </source>
</evidence>
<dbReference type="RefSeq" id="WP_252850803.1">
    <property type="nucleotide sequence ID" value="NZ_JAMXLR010000006.1"/>
</dbReference>
<dbReference type="EMBL" id="JAMXLR010000006">
    <property type="protein sequence ID" value="MCO6042707.1"/>
    <property type="molecule type" value="Genomic_DNA"/>
</dbReference>
<dbReference type="GO" id="GO:0016787">
    <property type="term" value="F:hydrolase activity"/>
    <property type="evidence" value="ECO:0007669"/>
    <property type="project" value="UniProtKB-UniRule"/>
</dbReference>
<keyword evidence="2" id="KW-0442">Lipid degradation</keyword>
<gene>
    <name evidence="4" type="ORF">NG895_02195</name>
</gene>
<evidence type="ECO:0000256" key="2">
    <source>
        <dbReference type="PROSITE-ProRule" id="PRU01161"/>
    </source>
</evidence>
<evidence type="ECO:0000256" key="1">
    <source>
        <dbReference type="ARBA" id="ARBA00023098"/>
    </source>
</evidence>
<dbReference type="Gene3D" id="3.40.1090.10">
    <property type="entry name" value="Cytosolic phospholipase A2 catalytic domain"/>
    <property type="match status" value="1"/>
</dbReference>
<dbReference type="AlphaFoldDB" id="A0A9X2F5P7"/>
<dbReference type="NCBIfam" id="NF041079">
    <property type="entry name" value="CBASS_lipase"/>
    <property type="match status" value="1"/>
</dbReference>
<dbReference type="InterPro" id="IPR002641">
    <property type="entry name" value="PNPLA_dom"/>
</dbReference>
<protein>
    <submittedName>
        <fullName evidence="4">Patatin-like phospholipase family protein</fullName>
    </submittedName>
</protein>
<feature type="active site" description="Nucleophile" evidence="2">
    <location>
        <position position="43"/>
    </location>
</feature>
<name>A0A9X2F5P7_9BACT</name>
<dbReference type="PANTHER" id="PTHR24138:SF10">
    <property type="entry name" value="PHOSPHOLIPASE A2"/>
    <property type="match status" value="1"/>
</dbReference>
<feature type="short sequence motif" description="GXGXXG" evidence="2">
    <location>
        <begin position="9"/>
        <end position="14"/>
    </location>
</feature>
<dbReference type="InterPro" id="IPR047156">
    <property type="entry name" value="Teg/CotR/CapV-like"/>
</dbReference>
<keyword evidence="5" id="KW-1185">Reference proteome</keyword>
<sequence>MFKILSLDGGGIRGAFTAAVLAEIESRLDRPIGDYFDLVAGTSTGGLIATAVASGLSASKIVDFYQQDGPAVFAPRPPFKPEKRARRLAMPAGRFVVEKAVGVSLDDVFQTKYPSHPLVDAVSRVFGDLLLGDITKCRLVIPAVDVTVGRTVVFKTPHLPNLTRDRHYRVSDVLLATTAAPTYFPHAMLNGHGAVVDGGLWANNPSLVAYTEAMKIRECAQRECDPSFDSSQIEILSIGTGEPRYSLDPPGDHAGIGWWGPRVFDVASISQSQGVSFQLQYLLDNRYTRVNFDLPDESWTLDSMKHLPSLFHKGRTAAHDQLAELLDRFFSREAPDYVPFDDCTLRSSARTHS</sequence>
<feature type="short sequence motif" description="DGA/G" evidence="2">
    <location>
        <begin position="197"/>
        <end position="199"/>
    </location>
</feature>
<reference evidence="4" key="1">
    <citation type="submission" date="2022-06" db="EMBL/GenBank/DDBJ databases">
        <title>Aeoliella straminimaris, a novel planctomycete from sediments.</title>
        <authorList>
            <person name="Vitorino I.R."/>
            <person name="Lage O.M."/>
        </authorList>
    </citation>
    <scope>NUCLEOTIDE SEQUENCE</scope>
    <source>
        <strain evidence="4">ICT_H6.2</strain>
    </source>
</reference>
<dbReference type="SUPFAM" id="SSF52151">
    <property type="entry name" value="FabD/lysophospholipase-like"/>
    <property type="match status" value="1"/>
</dbReference>
<evidence type="ECO:0000313" key="4">
    <source>
        <dbReference type="EMBL" id="MCO6042707.1"/>
    </source>
</evidence>
<feature type="active site" description="Proton acceptor" evidence="2">
    <location>
        <position position="197"/>
    </location>
</feature>
<proteinExistence type="predicted"/>
<feature type="domain" description="PNPLA" evidence="3">
    <location>
        <begin position="5"/>
        <end position="210"/>
    </location>
</feature>
<keyword evidence="1 2" id="KW-0443">Lipid metabolism</keyword>
<dbReference type="PROSITE" id="PS51635">
    <property type="entry name" value="PNPLA"/>
    <property type="match status" value="1"/>
</dbReference>